<comment type="similarity">
    <text evidence="1">Belongs to the disease resistance NB-LRR family.</text>
</comment>
<keyword evidence="2" id="KW-0433">Leucine-rich repeat</keyword>
<gene>
    <name evidence="8" type="ORF">ACH5RR_031841</name>
</gene>
<feature type="domain" description="Disease resistance N-terminal" evidence="7">
    <location>
        <begin position="420"/>
        <end position="502"/>
    </location>
</feature>
<dbReference type="GO" id="GO:0005524">
    <property type="term" value="F:ATP binding"/>
    <property type="evidence" value="ECO:0007669"/>
    <property type="project" value="UniProtKB-KW"/>
</dbReference>
<sequence length="563" mass="64511">MDADDAAAAATASFDRIDSALVELRKKYYKHMGCNRDSDDCFFDSVNKITTDWELLKMLWALIRRNNDSSGAAAEYLGSEIITAADNFDFICKGMKEEKEDYSARKLVELASRGRKLSEVLIGEAIDQWYSLSLSQVPHPPAADDDAFWTSFVDPVMSNLDDPFWTSFVDSVMSNLRSIGWFGFRNAAASDDPNLRLVVQVFTFNKDVKLLRDYITQAAACNRTIAATAADVNAFLIHVASVIVRAAIESCKYWFLHKTTDPNLLNAQQPKCLFTRSLEDLQHEIDPTTNPKFLDLHLKFLITINRIAHVSNAATFTTAYEKVHIEFLLEQLGHLYKILMKQIVEDRKGVEKFFTPIVTFARRLTCFYYSRRPIPKDLIRKMTLALLELLDDANHIRLELKEIGPQILLPDFPRTYKVGFVDFLVTNLGELLKYDPDSIAPVKEHTEEIRLHLKSLSSFLMKVSESDIENQEQKDLGNHVIDLAYQFEFVVDSIETGAQWQHFFWFYDLLMELRLVDKQAFQIQTTVGDDKIQNISQVSYAMISRGRTPAIDEIMVELRNDEE</sequence>
<protein>
    <recommendedName>
        <fullName evidence="7">Disease resistance N-terminal domain-containing protein</fullName>
    </recommendedName>
</protein>
<keyword evidence="6" id="KW-0067">ATP-binding</keyword>
<evidence type="ECO:0000256" key="5">
    <source>
        <dbReference type="ARBA" id="ARBA00022821"/>
    </source>
</evidence>
<keyword evidence="5" id="KW-0611">Plant defense</keyword>
<evidence type="ECO:0000256" key="2">
    <source>
        <dbReference type="ARBA" id="ARBA00022614"/>
    </source>
</evidence>
<dbReference type="CDD" id="cd14798">
    <property type="entry name" value="RX-CC_like"/>
    <property type="match status" value="1"/>
</dbReference>
<evidence type="ECO:0000256" key="1">
    <source>
        <dbReference type="ARBA" id="ARBA00008894"/>
    </source>
</evidence>
<keyword evidence="9" id="KW-1185">Reference proteome</keyword>
<evidence type="ECO:0000256" key="3">
    <source>
        <dbReference type="ARBA" id="ARBA00022737"/>
    </source>
</evidence>
<dbReference type="Pfam" id="PF18052">
    <property type="entry name" value="Rx_N"/>
    <property type="match status" value="1"/>
</dbReference>
<proteinExistence type="inferred from homology"/>
<dbReference type="InterPro" id="IPR038005">
    <property type="entry name" value="RX-like_CC"/>
</dbReference>
<dbReference type="AlphaFoldDB" id="A0ABD2YGD5"/>
<comment type="caution">
    <text evidence="8">The sequence shown here is derived from an EMBL/GenBank/DDBJ whole genome shotgun (WGS) entry which is preliminary data.</text>
</comment>
<evidence type="ECO:0000313" key="8">
    <source>
        <dbReference type="EMBL" id="KAL3506459.1"/>
    </source>
</evidence>
<keyword evidence="3" id="KW-0677">Repeat</keyword>
<dbReference type="InterPro" id="IPR041118">
    <property type="entry name" value="Rx_N"/>
</dbReference>
<dbReference type="EMBL" id="JBJUIK010000013">
    <property type="protein sequence ID" value="KAL3506459.1"/>
    <property type="molecule type" value="Genomic_DNA"/>
</dbReference>
<evidence type="ECO:0000256" key="4">
    <source>
        <dbReference type="ARBA" id="ARBA00022741"/>
    </source>
</evidence>
<evidence type="ECO:0000259" key="7">
    <source>
        <dbReference type="Pfam" id="PF18052"/>
    </source>
</evidence>
<evidence type="ECO:0000313" key="9">
    <source>
        <dbReference type="Proteomes" id="UP001630127"/>
    </source>
</evidence>
<evidence type="ECO:0000256" key="6">
    <source>
        <dbReference type="ARBA" id="ARBA00022840"/>
    </source>
</evidence>
<accession>A0ABD2YGD5</accession>
<name>A0ABD2YGD5_9GENT</name>
<organism evidence="8 9">
    <name type="scientific">Cinchona calisaya</name>
    <dbReference type="NCBI Taxonomy" id="153742"/>
    <lineage>
        <taxon>Eukaryota</taxon>
        <taxon>Viridiplantae</taxon>
        <taxon>Streptophyta</taxon>
        <taxon>Embryophyta</taxon>
        <taxon>Tracheophyta</taxon>
        <taxon>Spermatophyta</taxon>
        <taxon>Magnoliopsida</taxon>
        <taxon>eudicotyledons</taxon>
        <taxon>Gunneridae</taxon>
        <taxon>Pentapetalae</taxon>
        <taxon>asterids</taxon>
        <taxon>lamiids</taxon>
        <taxon>Gentianales</taxon>
        <taxon>Rubiaceae</taxon>
        <taxon>Cinchonoideae</taxon>
        <taxon>Cinchoneae</taxon>
        <taxon>Cinchona</taxon>
    </lineage>
</organism>
<reference evidence="8 9" key="1">
    <citation type="submission" date="2024-11" db="EMBL/GenBank/DDBJ databases">
        <title>A near-complete genome assembly of Cinchona calisaya.</title>
        <authorList>
            <person name="Lian D.C."/>
            <person name="Zhao X.W."/>
            <person name="Wei L."/>
        </authorList>
    </citation>
    <scope>NUCLEOTIDE SEQUENCE [LARGE SCALE GENOMIC DNA]</scope>
    <source>
        <tissue evidence="8">Nenye</tissue>
    </source>
</reference>
<dbReference type="Proteomes" id="UP001630127">
    <property type="component" value="Unassembled WGS sequence"/>
</dbReference>
<dbReference type="GO" id="GO:0006952">
    <property type="term" value="P:defense response"/>
    <property type="evidence" value="ECO:0007669"/>
    <property type="project" value="UniProtKB-KW"/>
</dbReference>
<keyword evidence="4" id="KW-0547">Nucleotide-binding</keyword>
<dbReference type="Gene3D" id="1.20.5.4130">
    <property type="match status" value="1"/>
</dbReference>